<evidence type="ECO:0000256" key="3">
    <source>
        <dbReference type="ARBA" id="ARBA00023274"/>
    </source>
</evidence>
<dbReference type="Proteomes" id="UP001209107">
    <property type="component" value="Unassembled WGS sequence"/>
</dbReference>
<accession>A0ABT3JQ80</accession>
<feature type="compositionally biased region" description="Basic and acidic residues" evidence="4">
    <location>
        <begin position="37"/>
        <end position="99"/>
    </location>
</feature>
<evidence type="ECO:0000313" key="5">
    <source>
        <dbReference type="EMBL" id="MCW4452876.1"/>
    </source>
</evidence>
<dbReference type="Pfam" id="PF17070">
    <property type="entry name" value="Thx"/>
    <property type="match status" value="1"/>
</dbReference>
<evidence type="ECO:0000256" key="2">
    <source>
        <dbReference type="ARBA" id="ARBA00022980"/>
    </source>
</evidence>
<evidence type="ECO:0000256" key="4">
    <source>
        <dbReference type="SAM" id="MobiDB-lite"/>
    </source>
</evidence>
<dbReference type="InterPro" id="IPR030826">
    <property type="entry name" value="Ribosomal_bTHX/bTHXc/bTHXm"/>
</dbReference>
<protein>
    <submittedName>
        <fullName evidence="5">30S ribosomal protein THX</fullName>
    </submittedName>
</protein>
<dbReference type="RefSeq" id="WP_265144953.1">
    <property type="nucleotide sequence ID" value="NZ_JAPCHZ010000006.1"/>
</dbReference>
<proteinExistence type="inferred from homology"/>
<comment type="caution">
    <text evidence="5">The sequence shown here is derived from an EMBL/GenBank/DDBJ whole genome shotgun (WGS) entry which is preliminary data.</text>
</comment>
<keyword evidence="2 5" id="KW-0689">Ribosomal protein</keyword>
<dbReference type="GO" id="GO:0005840">
    <property type="term" value="C:ribosome"/>
    <property type="evidence" value="ECO:0007669"/>
    <property type="project" value="UniProtKB-KW"/>
</dbReference>
<reference evidence="5 6" key="1">
    <citation type="submission" date="2022-10" db="EMBL/GenBank/DDBJ databases">
        <title>Kaistella sp. BT-6-1-3.</title>
        <authorList>
            <person name="Ai J."/>
            <person name="Deng Z."/>
        </authorList>
    </citation>
    <scope>NUCLEOTIDE SEQUENCE [LARGE SCALE GENOMIC DNA]</scope>
    <source>
        <strain evidence="5 6">BT6-1-3</strain>
    </source>
</reference>
<dbReference type="EMBL" id="JAPCHZ010000006">
    <property type="protein sequence ID" value="MCW4452876.1"/>
    <property type="molecule type" value="Genomic_DNA"/>
</dbReference>
<organism evidence="5 6">
    <name type="scientific">Kaistella yananensis</name>
    <dbReference type="NCBI Taxonomy" id="2989820"/>
    <lineage>
        <taxon>Bacteria</taxon>
        <taxon>Pseudomonadati</taxon>
        <taxon>Bacteroidota</taxon>
        <taxon>Flavobacteriia</taxon>
        <taxon>Flavobacteriales</taxon>
        <taxon>Weeksellaceae</taxon>
        <taxon>Chryseobacterium group</taxon>
        <taxon>Kaistella</taxon>
    </lineage>
</organism>
<evidence type="ECO:0000313" key="6">
    <source>
        <dbReference type="Proteomes" id="UP001209107"/>
    </source>
</evidence>
<evidence type="ECO:0000256" key="1">
    <source>
        <dbReference type="ARBA" id="ARBA00010834"/>
    </source>
</evidence>
<comment type="similarity">
    <text evidence="1">Belongs to the bacterial ribosomal protein bTHX family.</text>
</comment>
<name>A0ABT3JQ80_9FLAO</name>
<sequence length="99" mass="10969">MGKGDQKSRRGKVTAGSYGKKRPRKSKSVKNIPVKVLNEDEKKDSKVKVRKEVGYPTEKSENAEMPTETKPKAAAKPKAEKAETKEAKPKAAKTKKTEE</sequence>
<feature type="compositionally biased region" description="Basic residues" evidence="4">
    <location>
        <begin position="19"/>
        <end position="28"/>
    </location>
</feature>
<dbReference type="InterPro" id="IPR031414">
    <property type="entry name" value="Ribosomal_bTHX"/>
</dbReference>
<keyword evidence="6" id="KW-1185">Reference proteome</keyword>
<feature type="region of interest" description="Disordered" evidence="4">
    <location>
        <begin position="1"/>
        <end position="99"/>
    </location>
</feature>
<dbReference type="NCBIfam" id="TIGR04560">
    <property type="entry name" value="ribo_THX"/>
    <property type="match status" value="1"/>
</dbReference>
<gene>
    <name evidence="5" type="ORF">OK344_11745</name>
</gene>
<keyword evidence="3" id="KW-0687">Ribonucleoprotein</keyword>